<evidence type="ECO:0000313" key="2">
    <source>
        <dbReference type="EMBL" id="QCQ84767.1"/>
    </source>
</evidence>
<evidence type="ECO:0000259" key="1">
    <source>
        <dbReference type="Pfam" id="PF23343"/>
    </source>
</evidence>
<sequence>MADAWWYSFVSCVSPLKAFWTSRSRDSITFDLNKSATRISFALPCGRCIGCRMEKARQWGLRCVHEAKAWPANFFVTLTYSDEFLPPGGTVCLRDVQLFMKRLRKAKNSSASNPVRFFLGAEYGDVNLRPHYHALLFNVDFPDRVFLAHNERGDPVFTSGELSRLWSADGGKTTLGFCSLGAVTFESAVYCAKYALKKLTVSDSSPPEIRDRYEQRYIVYDADGIVHERAREFAIMSRRPGIGSYYYDKYHEELLAHDSVVVDGKEVKPPRFYDLRSDARSADRFAQLKAIRKRQAVLNRGDNTPERLRVKETLLTIAATQKERKL</sequence>
<dbReference type="Proteomes" id="UP000324491">
    <property type="component" value="Segment"/>
</dbReference>
<accession>A0A4P8PK63</accession>
<reference evidence="2" key="1">
    <citation type="submission" date="2018-12" db="EMBL/GenBank/DDBJ databases">
        <title>Singled stranded DNA viruses identified in blackflies (Austrosimulium ungulatum) sampled in New Zealand.</title>
        <authorList>
            <person name="Kraberger S."/>
            <person name="Fontenele R.S."/>
            <person name="Schmidlin K."/>
            <person name="Walters M."/>
            <person name="Varsani A."/>
        </authorList>
    </citation>
    <scope>NUCLEOTIDE SEQUENCE [LARGE SCALE GENOMIC DNA]</scope>
    <source>
        <strain evidence="2">078</strain>
    </source>
</reference>
<dbReference type="EMBL" id="MK249163">
    <property type="protein sequence ID" value="QCQ84767.1"/>
    <property type="molecule type" value="Genomic_DNA"/>
</dbReference>
<dbReference type="InterPro" id="IPR056906">
    <property type="entry name" value="ORF2/G2P_dom"/>
</dbReference>
<feature type="domain" description="Replication-associated protein ORF2/G2P" evidence="1">
    <location>
        <begin position="73"/>
        <end position="198"/>
    </location>
</feature>
<protein>
    <submittedName>
        <fullName evidence="2">Replication initiator protein</fullName>
    </submittedName>
</protein>
<organism evidence="2">
    <name type="scientific">Blackfly microvirus SF02</name>
    <dbReference type="NCBI Taxonomy" id="2576452"/>
    <lineage>
        <taxon>Viruses</taxon>
        <taxon>Monodnaviria</taxon>
        <taxon>Sangervirae</taxon>
        <taxon>Phixviricota</taxon>
        <taxon>Malgrandaviricetes</taxon>
        <taxon>Petitvirales</taxon>
        <taxon>Microviridae</taxon>
        <taxon>Microvirus</taxon>
    </lineage>
</organism>
<name>A0A4P8PK63_9VIRU</name>
<dbReference type="Pfam" id="PF23343">
    <property type="entry name" value="REP_ORF2-G2P"/>
    <property type="match status" value="1"/>
</dbReference>
<proteinExistence type="predicted"/>